<accession>A0A3N4GS14</accession>
<sequence>MFKLKSMTNFASKREEFINAVKNGADQEAQGDAYLNMINALAEDVMDEAKKEVNLQVDQAANINKAKMSKETYEFFNEINTEVGYKEEKLLPETTIDEIFEDLTTEHPLLDAIGLKSAGIRLKFLRSETSGQAVWGKVFDEIKGQLDATFSDEVAIQNKLTAFVVVPKDLADLSVNWIERFVRLQITEAFAVALEAAFLSGDGNDKPIGLNRDIDNGTVSGGVTTYPVKTAQGTLSFANTDSIIQEFKDIKKYHSTKSNGQAINTAGQLYLVVSSEDKADIEAKFTILNANGVYVNAVPFNINIVESVFQEKGTAVSFVKSRYDAYIGGGITLRKFDQTFALEDLDLYTAKQFAYGKAKDGKATAVWTLAEPATLPEG</sequence>
<dbReference type="NCBIfam" id="TIGR01554">
    <property type="entry name" value="major_cap_HK97"/>
    <property type="match status" value="1"/>
</dbReference>
<comment type="caution">
    <text evidence="3">The sequence shown here is derived from an EMBL/GenBank/DDBJ whole genome shotgun (WGS) entry which is preliminary data.</text>
</comment>
<dbReference type="SUPFAM" id="SSF56563">
    <property type="entry name" value="Major capsid protein gp5"/>
    <property type="match status" value="1"/>
</dbReference>
<reference evidence="3 4" key="1">
    <citation type="submission" date="2018-11" db="EMBL/GenBank/DDBJ databases">
        <title>Aerococcus sp. SJQ22, whole genome shotgun sequence.</title>
        <authorList>
            <person name="Sun L."/>
            <person name="Gao X."/>
            <person name="Chen W."/>
            <person name="Huang K."/>
        </authorList>
    </citation>
    <scope>NUCLEOTIDE SEQUENCE [LARGE SCALE GENOMIC DNA]</scope>
    <source>
        <strain evidence="3 4">SJQ22</strain>
    </source>
</reference>
<dbReference type="Proteomes" id="UP000273977">
    <property type="component" value="Unassembled WGS sequence"/>
</dbReference>
<dbReference type="RefSeq" id="WP_123779148.1">
    <property type="nucleotide sequence ID" value="NZ_RKMG01000002.1"/>
</dbReference>
<name>A0A3N4GS14_9LACT</name>
<feature type="domain" description="Phage capsid-like C-terminal" evidence="2">
    <location>
        <begin position="90"/>
        <end position="282"/>
    </location>
</feature>
<proteinExistence type="predicted"/>
<evidence type="ECO:0000259" key="2">
    <source>
        <dbReference type="Pfam" id="PF05065"/>
    </source>
</evidence>
<dbReference type="OrthoDB" id="2043141at2"/>
<dbReference type="EMBL" id="RKMG01000002">
    <property type="protein sequence ID" value="RPA65045.1"/>
    <property type="molecule type" value="Genomic_DNA"/>
</dbReference>
<dbReference type="Pfam" id="PF05065">
    <property type="entry name" value="Phage_capsid"/>
    <property type="match status" value="1"/>
</dbReference>
<protein>
    <submittedName>
        <fullName evidence="3">Phage major capsid protein</fullName>
    </submittedName>
</protein>
<evidence type="ECO:0000313" key="3">
    <source>
        <dbReference type="EMBL" id="RPA65045.1"/>
    </source>
</evidence>
<organism evidence="3 4">
    <name type="scientific">Aerococcus agrisoli</name>
    <dbReference type="NCBI Taxonomy" id="2487350"/>
    <lineage>
        <taxon>Bacteria</taxon>
        <taxon>Bacillati</taxon>
        <taxon>Bacillota</taxon>
        <taxon>Bacilli</taxon>
        <taxon>Lactobacillales</taxon>
        <taxon>Aerococcaceae</taxon>
        <taxon>Aerococcus</taxon>
    </lineage>
</organism>
<evidence type="ECO:0000256" key="1">
    <source>
        <dbReference type="ARBA" id="ARBA00004328"/>
    </source>
</evidence>
<dbReference type="AlphaFoldDB" id="A0A3N4GS14"/>
<evidence type="ECO:0000313" key="4">
    <source>
        <dbReference type="Proteomes" id="UP000273977"/>
    </source>
</evidence>
<dbReference type="InterPro" id="IPR024455">
    <property type="entry name" value="Phage_capsid"/>
</dbReference>
<comment type="subcellular location">
    <subcellularLocation>
        <location evidence="1">Virion</location>
    </subcellularLocation>
</comment>
<dbReference type="InterPro" id="IPR054612">
    <property type="entry name" value="Phage_capsid-like_C"/>
</dbReference>
<keyword evidence="4" id="KW-1185">Reference proteome</keyword>
<gene>
    <name evidence="3" type="ORF">EF384_01135</name>
</gene>